<organism evidence="1">
    <name type="scientific">Lygus hesperus</name>
    <name type="common">Western plant bug</name>
    <dbReference type="NCBI Taxonomy" id="30085"/>
    <lineage>
        <taxon>Eukaryota</taxon>
        <taxon>Metazoa</taxon>
        <taxon>Ecdysozoa</taxon>
        <taxon>Arthropoda</taxon>
        <taxon>Hexapoda</taxon>
        <taxon>Insecta</taxon>
        <taxon>Pterygota</taxon>
        <taxon>Neoptera</taxon>
        <taxon>Paraneoptera</taxon>
        <taxon>Hemiptera</taxon>
        <taxon>Heteroptera</taxon>
        <taxon>Panheteroptera</taxon>
        <taxon>Cimicomorpha</taxon>
        <taxon>Miridae</taxon>
        <taxon>Mirini</taxon>
        <taxon>Lygus</taxon>
    </lineage>
</organism>
<dbReference type="EMBL" id="GBHO01045628">
    <property type="protein sequence ID" value="JAF97975.1"/>
    <property type="molecule type" value="Transcribed_RNA"/>
</dbReference>
<evidence type="ECO:0000313" key="1">
    <source>
        <dbReference type="EMBL" id="JAF97975.1"/>
    </source>
</evidence>
<proteinExistence type="predicted"/>
<keyword evidence="1" id="KW-0547">Nucleotide-binding</keyword>
<reference evidence="1" key="1">
    <citation type="journal article" date="2014" name="PLoS ONE">
        <title>Transcriptome-Based Identification of ABC Transporters in the Western Tarnished Plant Bug Lygus hesperus.</title>
        <authorList>
            <person name="Hull J.J."/>
            <person name="Chaney K."/>
            <person name="Geib S.M."/>
            <person name="Fabrick J.A."/>
            <person name="Brent C.S."/>
            <person name="Walsh D."/>
            <person name="Lavine L.C."/>
        </authorList>
    </citation>
    <scope>NUCLEOTIDE SEQUENCE</scope>
</reference>
<protein>
    <submittedName>
        <fullName evidence="1">Light-independent protochlorophyllide reductase iron-sulfur ATP-binding protein</fullName>
    </submittedName>
</protein>
<feature type="non-terminal residue" evidence="1">
    <location>
        <position position="1"/>
    </location>
</feature>
<keyword evidence="1" id="KW-0067">ATP-binding</keyword>
<dbReference type="GO" id="GO:0005524">
    <property type="term" value="F:ATP binding"/>
    <property type="evidence" value="ECO:0007669"/>
    <property type="project" value="UniProtKB-KW"/>
</dbReference>
<gene>
    <name evidence="1" type="primary">bchL_1</name>
    <name evidence="1" type="ORF">CM83_105386</name>
</gene>
<accession>A0A0A9VRS1</accession>
<name>A0A0A9VRS1_LYGHE</name>
<feature type="non-terminal residue" evidence="1">
    <location>
        <position position="115"/>
    </location>
</feature>
<dbReference type="AlphaFoldDB" id="A0A0A9VRS1"/>
<reference evidence="1" key="2">
    <citation type="submission" date="2014-07" db="EMBL/GenBank/DDBJ databases">
        <authorList>
            <person name="Hull J."/>
        </authorList>
    </citation>
    <scope>NUCLEOTIDE SEQUENCE</scope>
</reference>
<sequence>DDSDLGETLTRSHSEALAMEVVLRNQHTRQMEEMNAELMNLDEDESTLVQLGSPESNETEERRELKSILKKLSSGTLMQNVCGSITTESNLASSSNQLAPDIKKLMRAQTVEGYA</sequence>